<feature type="transmembrane region" description="Helical" evidence="10">
    <location>
        <begin position="262"/>
        <end position="278"/>
    </location>
</feature>
<accession>A0A6M5Y6U1</accession>
<reference evidence="12 13" key="1">
    <citation type="submission" date="2020-05" db="EMBL/GenBank/DDBJ databases">
        <title>Genome sequencing of Spirosoma sp. TS118.</title>
        <authorList>
            <person name="Lee J.-H."/>
            <person name="Jeong S."/>
            <person name="Zhao L."/>
            <person name="Jung J.-H."/>
            <person name="Kim M.-K."/>
            <person name="Lim S."/>
        </authorList>
    </citation>
    <scope>NUCLEOTIDE SEQUENCE [LARGE SCALE GENOMIC DNA]</scope>
    <source>
        <strain evidence="12 13">TS118</strain>
    </source>
</reference>
<feature type="transmembrane region" description="Helical" evidence="10">
    <location>
        <begin position="36"/>
        <end position="53"/>
    </location>
</feature>
<dbReference type="Pfam" id="PF03544">
    <property type="entry name" value="TonB_C"/>
    <property type="match status" value="1"/>
</dbReference>
<organism evidence="12 13">
    <name type="scientific">Spirosoma taeanense</name>
    <dbReference type="NCBI Taxonomy" id="2735870"/>
    <lineage>
        <taxon>Bacteria</taxon>
        <taxon>Pseudomonadati</taxon>
        <taxon>Bacteroidota</taxon>
        <taxon>Cytophagia</taxon>
        <taxon>Cytophagales</taxon>
        <taxon>Cytophagaceae</taxon>
        <taxon>Spirosoma</taxon>
    </lineage>
</organism>
<evidence type="ECO:0000256" key="8">
    <source>
        <dbReference type="ARBA" id="ARBA00022989"/>
    </source>
</evidence>
<evidence type="ECO:0000256" key="4">
    <source>
        <dbReference type="ARBA" id="ARBA00022475"/>
    </source>
</evidence>
<dbReference type="Gene3D" id="3.30.1150.10">
    <property type="match status" value="1"/>
</dbReference>
<evidence type="ECO:0000256" key="9">
    <source>
        <dbReference type="ARBA" id="ARBA00023136"/>
    </source>
</evidence>
<dbReference type="InterPro" id="IPR003538">
    <property type="entry name" value="TonB"/>
</dbReference>
<proteinExistence type="inferred from homology"/>
<sequence length="481" mass="53620">MTALSYLLTASLYLVLFYGCYWLLLRRNTFFGLNRAYLLASVVLSLGLPLVRLPNGTAESLPVGTITLSTFVVGGHAPAPSDALLMNHWLWLLYLGGAGVMLARLGLQLWAIFRLINSGRRERYRLYTLVELSDDRTPSFSFGRYLVLNQSDALTRPDALLRHEEIHIRQRHTLDILFVEMLRAAFWFNPVLWLYKRSLQEVHEYLADRAVAQSVSRPDYARQLVAYALNVPSAALTTPFVSVSTLKQRIVMLQKTQSKRRALLGYALVLPLASLLTLCTQPDREPLQTASERTSSEASARIAASVEGEIFTVVENQPEFTGGIEKLYQFLGANIRYPEAAQKANVQGRVFLQFVVTKEGDVANVKVLKGIGYGADEEAVRVLKAMPRWQPGTQNGRAVNVQYNLPINFQLDGPDEESIRAVGPPPPPPVPANDASVLNDVKRFMINGKEASKAEVSALSPNTIRRVDVDKKQRLIAITTK</sequence>
<dbReference type="GO" id="GO:0015031">
    <property type="term" value="P:protein transport"/>
    <property type="evidence" value="ECO:0007669"/>
    <property type="project" value="UniProtKB-KW"/>
</dbReference>
<dbReference type="PROSITE" id="PS52015">
    <property type="entry name" value="TONB_CTD"/>
    <property type="match status" value="1"/>
</dbReference>
<keyword evidence="3" id="KW-0813">Transport</keyword>
<name>A0A6M5Y6U1_9BACT</name>
<evidence type="ECO:0000256" key="3">
    <source>
        <dbReference type="ARBA" id="ARBA00022448"/>
    </source>
</evidence>
<keyword evidence="6 10" id="KW-0812">Transmembrane</keyword>
<protein>
    <submittedName>
        <fullName evidence="12">M56 family metallopeptidase</fullName>
    </submittedName>
</protein>
<evidence type="ECO:0000256" key="2">
    <source>
        <dbReference type="ARBA" id="ARBA00006555"/>
    </source>
</evidence>
<dbReference type="GO" id="GO:0098797">
    <property type="term" value="C:plasma membrane protein complex"/>
    <property type="evidence" value="ECO:0007669"/>
    <property type="project" value="TreeGrafter"/>
</dbReference>
<comment type="subcellular location">
    <subcellularLocation>
        <location evidence="1">Cell inner membrane</location>
        <topology evidence="1">Single-pass membrane protein</topology>
        <orientation evidence="1">Periplasmic side</orientation>
    </subcellularLocation>
</comment>
<dbReference type="RefSeq" id="WP_171738256.1">
    <property type="nucleotide sequence ID" value="NZ_CP053435.1"/>
</dbReference>
<dbReference type="SUPFAM" id="SSF74653">
    <property type="entry name" value="TolA/TonB C-terminal domain"/>
    <property type="match status" value="1"/>
</dbReference>
<dbReference type="EMBL" id="CP053435">
    <property type="protein sequence ID" value="QJW88422.1"/>
    <property type="molecule type" value="Genomic_DNA"/>
</dbReference>
<evidence type="ECO:0000256" key="6">
    <source>
        <dbReference type="ARBA" id="ARBA00022692"/>
    </source>
</evidence>
<evidence type="ECO:0000256" key="5">
    <source>
        <dbReference type="ARBA" id="ARBA00022519"/>
    </source>
</evidence>
<dbReference type="InterPro" id="IPR006260">
    <property type="entry name" value="TonB/TolA_C"/>
</dbReference>
<dbReference type="KEGG" id="stae:HNV11_03065"/>
<dbReference type="GO" id="GO:0015891">
    <property type="term" value="P:siderophore transport"/>
    <property type="evidence" value="ECO:0007669"/>
    <property type="project" value="InterPro"/>
</dbReference>
<dbReference type="PANTHER" id="PTHR33446">
    <property type="entry name" value="PROTEIN TONB-RELATED"/>
    <property type="match status" value="1"/>
</dbReference>
<keyword evidence="13" id="KW-1185">Reference proteome</keyword>
<comment type="similarity">
    <text evidence="2">Belongs to the TonB family.</text>
</comment>
<evidence type="ECO:0000313" key="13">
    <source>
        <dbReference type="Proteomes" id="UP000502756"/>
    </source>
</evidence>
<dbReference type="Pfam" id="PF05569">
    <property type="entry name" value="Peptidase_M56"/>
    <property type="match status" value="1"/>
</dbReference>
<dbReference type="GO" id="GO:0030288">
    <property type="term" value="C:outer membrane-bounded periplasmic space"/>
    <property type="evidence" value="ECO:0007669"/>
    <property type="project" value="InterPro"/>
</dbReference>
<feature type="domain" description="TonB C-terminal" evidence="11">
    <location>
        <begin position="322"/>
        <end position="418"/>
    </location>
</feature>
<keyword evidence="4" id="KW-1003">Cell membrane</keyword>
<keyword evidence="9 10" id="KW-0472">Membrane</keyword>
<feature type="transmembrane region" description="Helical" evidence="10">
    <location>
        <begin position="91"/>
        <end position="116"/>
    </location>
</feature>
<keyword evidence="5" id="KW-0997">Cell inner membrane</keyword>
<dbReference type="InterPro" id="IPR037682">
    <property type="entry name" value="TonB_C"/>
</dbReference>
<dbReference type="GO" id="GO:0055085">
    <property type="term" value="P:transmembrane transport"/>
    <property type="evidence" value="ECO:0007669"/>
    <property type="project" value="InterPro"/>
</dbReference>
<keyword evidence="8 10" id="KW-1133">Transmembrane helix</keyword>
<dbReference type="Proteomes" id="UP000502756">
    <property type="component" value="Chromosome"/>
</dbReference>
<dbReference type="NCBIfam" id="TIGR01352">
    <property type="entry name" value="tonB_Cterm"/>
    <property type="match status" value="1"/>
</dbReference>
<dbReference type="InterPro" id="IPR051045">
    <property type="entry name" value="TonB-dependent_transducer"/>
</dbReference>
<dbReference type="GO" id="GO:0031992">
    <property type="term" value="F:energy transducer activity"/>
    <property type="evidence" value="ECO:0007669"/>
    <property type="project" value="InterPro"/>
</dbReference>
<dbReference type="AlphaFoldDB" id="A0A6M5Y6U1"/>
<feature type="transmembrane region" description="Helical" evidence="10">
    <location>
        <begin position="6"/>
        <end position="24"/>
    </location>
</feature>
<dbReference type="PRINTS" id="PR01374">
    <property type="entry name" value="TONBPROTEIN"/>
</dbReference>
<evidence type="ECO:0000256" key="10">
    <source>
        <dbReference type="SAM" id="Phobius"/>
    </source>
</evidence>
<evidence type="ECO:0000256" key="7">
    <source>
        <dbReference type="ARBA" id="ARBA00022927"/>
    </source>
</evidence>
<evidence type="ECO:0000256" key="1">
    <source>
        <dbReference type="ARBA" id="ARBA00004383"/>
    </source>
</evidence>
<gene>
    <name evidence="12" type="ORF">HNV11_03065</name>
</gene>
<evidence type="ECO:0000313" key="12">
    <source>
        <dbReference type="EMBL" id="QJW88422.1"/>
    </source>
</evidence>
<evidence type="ECO:0000259" key="11">
    <source>
        <dbReference type="PROSITE" id="PS52015"/>
    </source>
</evidence>
<keyword evidence="7" id="KW-0653">Protein transport</keyword>
<dbReference type="CDD" id="cd07341">
    <property type="entry name" value="M56_BlaR1_MecR1_like"/>
    <property type="match status" value="1"/>
</dbReference>
<dbReference type="PANTHER" id="PTHR33446:SF2">
    <property type="entry name" value="PROTEIN TONB"/>
    <property type="match status" value="1"/>
</dbReference>
<dbReference type="InterPro" id="IPR008756">
    <property type="entry name" value="Peptidase_M56"/>
</dbReference>